<gene>
    <name evidence="7 8" type="primary">ybeY</name>
    <name evidence="8" type="ORF">RQX22_04530</name>
</gene>
<dbReference type="PANTHER" id="PTHR46986">
    <property type="entry name" value="ENDORIBONUCLEASE YBEY, CHLOROPLASTIC"/>
    <property type="match status" value="1"/>
</dbReference>
<dbReference type="Gene3D" id="3.40.390.30">
    <property type="entry name" value="Metalloproteases ('zincins'), catalytic domain"/>
    <property type="match status" value="1"/>
</dbReference>
<keyword evidence="5 7" id="KW-0378">Hydrolase</keyword>
<feature type="binding site" evidence="7">
    <location>
        <position position="132"/>
    </location>
    <ligand>
        <name>Zn(2+)</name>
        <dbReference type="ChEBI" id="CHEBI:29105"/>
        <note>catalytic</note>
    </ligand>
</feature>
<comment type="function">
    <text evidence="7">Single strand-specific metallo-endoribonuclease involved in late-stage 70S ribosome quality control and in maturation of the 3' terminus of the 16S rRNA.</text>
</comment>
<dbReference type="Pfam" id="PF02130">
    <property type="entry name" value="YbeY"/>
    <property type="match status" value="1"/>
</dbReference>
<dbReference type="PANTHER" id="PTHR46986:SF1">
    <property type="entry name" value="ENDORIBONUCLEASE YBEY, CHLOROPLASTIC"/>
    <property type="match status" value="1"/>
</dbReference>
<dbReference type="InterPro" id="IPR023091">
    <property type="entry name" value="MetalPrtase_cat_dom_sf_prd"/>
</dbReference>
<dbReference type="RefSeq" id="WP_315724065.1">
    <property type="nucleotide sequence ID" value="NZ_JAVUPU010000002.1"/>
</dbReference>
<dbReference type="InterPro" id="IPR002036">
    <property type="entry name" value="YbeY"/>
</dbReference>
<reference evidence="8 9" key="1">
    <citation type="submission" date="2023-05" db="EMBL/GenBank/DDBJ databases">
        <authorList>
            <person name="Guo Y."/>
        </authorList>
    </citation>
    <scope>NUCLEOTIDE SEQUENCE [LARGE SCALE GENOMIC DNA]</scope>
    <source>
        <strain evidence="8 9">GR2756</strain>
    </source>
</reference>
<evidence type="ECO:0000256" key="1">
    <source>
        <dbReference type="ARBA" id="ARBA00010875"/>
    </source>
</evidence>
<feature type="binding site" evidence="7">
    <location>
        <position position="128"/>
    </location>
    <ligand>
        <name>Zn(2+)</name>
        <dbReference type="ChEBI" id="CHEBI:29105"/>
        <note>catalytic</note>
    </ligand>
</feature>
<dbReference type="HAMAP" id="MF_00009">
    <property type="entry name" value="Endoribonucl_YbeY"/>
    <property type="match status" value="1"/>
</dbReference>
<comment type="caution">
    <text evidence="8">The sequence shown here is derived from an EMBL/GenBank/DDBJ whole genome shotgun (WGS) entry which is preliminary data.</text>
</comment>
<evidence type="ECO:0000313" key="8">
    <source>
        <dbReference type="EMBL" id="MDT9598216.1"/>
    </source>
</evidence>
<evidence type="ECO:0000256" key="2">
    <source>
        <dbReference type="ARBA" id="ARBA00022722"/>
    </source>
</evidence>
<dbReference type="Proteomes" id="UP001259572">
    <property type="component" value="Unassembled WGS sequence"/>
</dbReference>
<evidence type="ECO:0000256" key="7">
    <source>
        <dbReference type="HAMAP-Rule" id="MF_00009"/>
    </source>
</evidence>
<keyword evidence="2 7" id="KW-0540">Nuclease</keyword>
<keyword evidence="7" id="KW-0698">rRNA processing</keyword>
<keyword evidence="3 7" id="KW-0479">Metal-binding</keyword>
<evidence type="ECO:0000256" key="6">
    <source>
        <dbReference type="ARBA" id="ARBA00022833"/>
    </source>
</evidence>
<keyword evidence="4 7" id="KW-0255">Endonuclease</keyword>
<dbReference type="EC" id="3.1.-.-" evidence="7"/>
<keyword evidence="7" id="KW-0963">Cytoplasm</keyword>
<evidence type="ECO:0000313" key="9">
    <source>
        <dbReference type="Proteomes" id="UP001259572"/>
    </source>
</evidence>
<accession>A0ABU3Q472</accession>
<keyword evidence="7" id="KW-0690">Ribosome biogenesis</keyword>
<sequence>MILVESDTSEEWDSSTGWAALADQAVRSAIAASRHELLLRSPVSFEISVKFTDDEEVRALNAAYRDKDKPTNVLSFPMVEPALITAFDAVGEGEALLGDIVLAHGVCAAESRERGISMEDHAIHLVVHGALHLLGYDHEIGEEAAVAMEKLEREALASMGITDPYPAEARP</sequence>
<feature type="binding site" evidence="7">
    <location>
        <position position="138"/>
    </location>
    <ligand>
        <name>Zn(2+)</name>
        <dbReference type="ChEBI" id="CHEBI:29105"/>
        <note>catalytic</note>
    </ligand>
</feature>
<keyword evidence="6 7" id="KW-0862">Zinc</keyword>
<dbReference type="EMBL" id="JAVUPU010000002">
    <property type="protein sequence ID" value="MDT9598216.1"/>
    <property type="molecule type" value="Genomic_DNA"/>
</dbReference>
<dbReference type="InterPro" id="IPR020549">
    <property type="entry name" value="YbeY_CS"/>
</dbReference>
<proteinExistence type="inferred from homology"/>
<comment type="subcellular location">
    <subcellularLocation>
        <location evidence="7">Cytoplasm</location>
    </subcellularLocation>
</comment>
<evidence type="ECO:0000256" key="5">
    <source>
        <dbReference type="ARBA" id="ARBA00022801"/>
    </source>
</evidence>
<comment type="cofactor">
    <cofactor evidence="7">
        <name>Zn(2+)</name>
        <dbReference type="ChEBI" id="CHEBI:29105"/>
    </cofactor>
    <text evidence="7">Binds 1 zinc ion.</text>
</comment>
<dbReference type="NCBIfam" id="TIGR00043">
    <property type="entry name" value="rRNA maturation RNase YbeY"/>
    <property type="match status" value="1"/>
</dbReference>
<evidence type="ECO:0000256" key="4">
    <source>
        <dbReference type="ARBA" id="ARBA00022759"/>
    </source>
</evidence>
<name>A0ABU3Q472_9SPHN</name>
<dbReference type="SUPFAM" id="SSF55486">
    <property type="entry name" value="Metalloproteases ('zincins'), catalytic domain"/>
    <property type="match status" value="1"/>
</dbReference>
<organism evidence="8 9">
    <name type="scientific">Sphingosinicella rhizophila</name>
    <dbReference type="NCBI Taxonomy" id="3050082"/>
    <lineage>
        <taxon>Bacteria</taxon>
        <taxon>Pseudomonadati</taxon>
        <taxon>Pseudomonadota</taxon>
        <taxon>Alphaproteobacteria</taxon>
        <taxon>Sphingomonadales</taxon>
        <taxon>Sphingosinicellaceae</taxon>
        <taxon>Sphingosinicella</taxon>
    </lineage>
</organism>
<comment type="similarity">
    <text evidence="1 7">Belongs to the endoribonuclease YbeY family.</text>
</comment>
<keyword evidence="9" id="KW-1185">Reference proteome</keyword>
<evidence type="ECO:0000256" key="3">
    <source>
        <dbReference type="ARBA" id="ARBA00022723"/>
    </source>
</evidence>
<protein>
    <recommendedName>
        <fullName evidence="7">Endoribonuclease YbeY</fullName>
        <ecNumber evidence="7">3.1.-.-</ecNumber>
    </recommendedName>
</protein>
<dbReference type="PROSITE" id="PS01306">
    <property type="entry name" value="UPF0054"/>
    <property type="match status" value="1"/>
</dbReference>